<keyword evidence="7" id="KW-1185">Reference proteome</keyword>
<dbReference type="Pfam" id="PF00550">
    <property type="entry name" value="PP-binding"/>
    <property type="match status" value="5"/>
</dbReference>
<dbReference type="GO" id="GO:0031177">
    <property type="term" value="F:phosphopantetheine binding"/>
    <property type="evidence" value="ECO:0007669"/>
    <property type="project" value="InterPro"/>
</dbReference>
<evidence type="ECO:0000313" key="6">
    <source>
        <dbReference type="EMBL" id="AXY74566.1"/>
    </source>
</evidence>
<dbReference type="Gene3D" id="3.30.559.30">
    <property type="entry name" value="Nonribosomal peptide synthetase, condensation domain"/>
    <property type="match status" value="6"/>
</dbReference>
<feature type="domain" description="Carrier" evidence="5">
    <location>
        <begin position="3063"/>
        <end position="3138"/>
    </location>
</feature>
<dbReference type="CDD" id="cd19543">
    <property type="entry name" value="DCL_NRPS"/>
    <property type="match status" value="1"/>
</dbReference>
<dbReference type="Proteomes" id="UP000263900">
    <property type="component" value="Chromosome"/>
</dbReference>
<dbReference type="Gene3D" id="3.30.559.10">
    <property type="entry name" value="Chloramphenicol acetyltransferase-like domain"/>
    <property type="match status" value="6"/>
</dbReference>
<dbReference type="Gene3D" id="2.30.38.10">
    <property type="entry name" value="Luciferase, Domain 3"/>
    <property type="match status" value="5"/>
</dbReference>
<dbReference type="KEGG" id="pseg:D3H65_11505"/>
<reference evidence="6 7" key="1">
    <citation type="submission" date="2018-09" db="EMBL/GenBank/DDBJ databases">
        <title>Genome sequencing of strain 6GH32-13.</title>
        <authorList>
            <person name="Weon H.-Y."/>
            <person name="Heo J."/>
            <person name="Kwon S.-W."/>
        </authorList>
    </citation>
    <scope>NUCLEOTIDE SEQUENCE [LARGE SCALE GENOMIC DNA]</scope>
    <source>
        <strain evidence="6 7">5GH32-13</strain>
    </source>
</reference>
<accession>A0A3B7MNM7</accession>
<dbReference type="CDD" id="cd05930">
    <property type="entry name" value="A_NRPS"/>
    <property type="match status" value="5"/>
</dbReference>
<organism evidence="6 7">
    <name type="scientific">Paraflavitalea soli</name>
    <dbReference type="NCBI Taxonomy" id="2315862"/>
    <lineage>
        <taxon>Bacteria</taxon>
        <taxon>Pseudomonadati</taxon>
        <taxon>Bacteroidota</taxon>
        <taxon>Chitinophagia</taxon>
        <taxon>Chitinophagales</taxon>
        <taxon>Chitinophagaceae</taxon>
        <taxon>Paraflavitalea</taxon>
    </lineage>
</organism>
<dbReference type="InterPro" id="IPR023213">
    <property type="entry name" value="CAT-like_dom_sf"/>
</dbReference>
<dbReference type="NCBIfam" id="NF003417">
    <property type="entry name" value="PRK04813.1"/>
    <property type="match status" value="5"/>
</dbReference>
<dbReference type="InterPro" id="IPR010071">
    <property type="entry name" value="AA_adenyl_dom"/>
</dbReference>
<dbReference type="FunFam" id="3.40.50.12780:FF:000012">
    <property type="entry name" value="Non-ribosomal peptide synthetase"/>
    <property type="match status" value="1"/>
</dbReference>
<dbReference type="InterPro" id="IPR001242">
    <property type="entry name" value="Condensation_dom"/>
</dbReference>
<dbReference type="EMBL" id="CP032157">
    <property type="protein sequence ID" value="AXY74566.1"/>
    <property type="molecule type" value="Genomic_DNA"/>
</dbReference>
<dbReference type="InterPro" id="IPR020806">
    <property type="entry name" value="PKS_PP-bd"/>
</dbReference>
<dbReference type="InterPro" id="IPR045851">
    <property type="entry name" value="AMP-bd_C_sf"/>
</dbReference>
<dbReference type="SUPFAM" id="SSF52777">
    <property type="entry name" value="CoA-dependent acyltransferases"/>
    <property type="match status" value="12"/>
</dbReference>
<dbReference type="CDD" id="cd19534">
    <property type="entry name" value="E_NRPS"/>
    <property type="match status" value="1"/>
</dbReference>
<evidence type="ECO:0000256" key="2">
    <source>
        <dbReference type="ARBA" id="ARBA00022450"/>
    </source>
</evidence>
<dbReference type="Pfam" id="PF13193">
    <property type="entry name" value="AMP-binding_C"/>
    <property type="match status" value="4"/>
</dbReference>
<dbReference type="PANTHER" id="PTHR45527">
    <property type="entry name" value="NONRIBOSOMAL PEPTIDE SYNTHETASE"/>
    <property type="match status" value="1"/>
</dbReference>
<dbReference type="InterPro" id="IPR010060">
    <property type="entry name" value="NRPS_synth"/>
</dbReference>
<dbReference type="InterPro" id="IPR000873">
    <property type="entry name" value="AMP-dep_synth/lig_dom"/>
</dbReference>
<evidence type="ECO:0000256" key="3">
    <source>
        <dbReference type="ARBA" id="ARBA00022553"/>
    </source>
</evidence>
<dbReference type="InterPro" id="IPR020845">
    <property type="entry name" value="AMP-binding_CS"/>
</dbReference>
<dbReference type="SUPFAM" id="SSF47336">
    <property type="entry name" value="ACP-like"/>
    <property type="match status" value="5"/>
</dbReference>
<keyword evidence="3" id="KW-0597">Phosphoprotein</keyword>
<keyword evidence="2" id="KW-0596">Phosphopantetheine</keyword>
<dbReference type="InterPro" id="IPR009081">
    <property type="entry name" value="PP-bd_ACP"/>
</dbReference>
<dbReference type="OrthoDB" id="9765680at2"/>
<dbReference type="PANTHER" id="PTHR45527:SF1">
    <property type="entry name" value="FATTY ACID SYNTHASE"/>
    <property type="match status" value="1"/>
</dbReference>
<dbReference type="FunFam" id="3.40.50.980:FF:000001">
    <property type="entry name" value="Non-ribosomal peptide synthetase"/>
    <property type="match status" value="4"/>
</dbReference>
<name>A0A3B7MNM7_9BACT</name>
<feature type="domain" description="Carrier" evidence="5">
    <location>
        <begin position="2005"/>
        <end position="2081"/>
    </location>
</feature>
<dbReference type="PROSITE" id="PS00012">
    <property type="entry name" value="PHOSPHOPANTETHEINE"/>
    <property type="match status" value="2"/>
</dbReference>
<keyword evidence="4" id="KW-0677">Repeat</keyword>
<dbReference type="GO" id="GO:0005829">
    <property type="term" value="C:cytosol"/>
    <property type="evidence" value="ECO:0007669"/>
    <property type="project" value="TreeGrafter"/>
</dbReference>
<proteinExistence type="predicted"/>
<dbReference type="CDD" id="cd19531">
    <property type="entry name" value="LCL_NRPS-like"/>
    <property type="match status" value="3"/>
</dbReference>
<dbReference type="Gene3D" id="3.30.300.30">
    <property type="match status" value="5"/>
</dbReference>
<protein>
    <submittedName>
        <fullName evidence="6">Amino acid adenylation domain-containing protein</fullName>
    </submittedName>
</protein>
<evidence type="ECO:0000256" key="4">
    <source>
        <dbReference type="ARBA" id="ARBA00022737"/>
    </source>
</evidence>
<dbReference type="InterPro" id="IPR006162">
    <property type="entry name" value="Ppantetheine_attach_site"/>
</dbReference>
<evidence type="ECO:0000256" key="1">
    <source>
        <dbReference type="ARBA" id="ARBA00001957"/>
    </source>
</evidence>
<feature type="domain" description="Carrier" evidence="5">
    <location>
        <begin position="4582"/>
        <end position="4658"/>
    </location>
</feature>
<dbReference type="PROSITE" id="PS50075">
    <property type="entry name" value="CARRIER"/>
    <property type="match status" value="5"/>
</dbReference>
<dbReference type="Pfam" id="PF00501">
    <property type="entry name" value="AMP-binding"/>
    <property type="match status" value="5"/>
</dbReference>
<dbReference type="GO" id="GO:0044550">
    <property type="term" value="P:secondary metabolite biosynthetic process"/>
    <property type="evidence" value="ECO:0007669"/>
    <property type="project" value="TreeGrafter"/>
</dbReference>
<dbReference type="InterPro" id="IPR036736">
    <property type="entry name" value="ACP-like_sf"/>
</dbReference>
<dbReference type="PROSITE" id="PS00455">
    <property type="entry name" value="AMP_BINDING"/>
    <property type="match status" value="5"/>
</dbReference>
<dbReference type="InterPro" id="IPR025110">
    <property type="entry name" value="AMP-bd_C"/>
</dbReference>
<comment type="cofactor">
    <cofactor evidence="1">
        <name>pantetheine 4'-phosphate</name>
        <dbReference type="ChEBI" id="CHEBI:47942"/>
    </cofactor>
</comment>
<dbReference type="SUPFAM" id="SSF56801">
    <property type="entry name" value="Acetyl-CoA synthetase-like"/>
    <property type="match status" value="5"/>
</dbReference>
<dbReference type="RefSeq" id="WP_119050451.1">
    <property type="nucleotide sequence ID" value="NZ_CP032157.1"/>
</dbReference>
<dbReference type="Gene3D" id="3.40.50.980">
    <property type="match status" value="10"/>
</dbReference>
<dbReference type="Pfam" id="PF00668">
    <property type="entry name" value="Condensation"/>
    <property type="match status" value="6"/>
</dbReference>
<dbReference type="SMART" id="SM01294">
    <property type="entry name" value="PKS_PP_betabranch"/>
    <property type="match status" value="1"/>
</dbReference>
<dbReference type="GO" id="GO:0043041">
    <property type="term" value="P:amino acid activation for nonribosomal peptide biosynthetic process"/>
    <property type="evidence" value="ECO:0007669"/>
    <property type="project" value="TreeGrafter"/>
</dbReference>
<evidence type="ECO:0000259" key="5">
    <source>
        <dbReference type="PROSITE" id="PS50075"/>
    </source>
</evidence>
<evidence type="ECO:0000313" key="7">
    <source>
        <dbReference type="Proteomes" id="UP000263900"/>
    </source>
</evidence>
<dbReference type="NCBIfam" id="TIGR01720">
    <property type="entry name" value="NRPS-para261"/>
    <property type="match status" value="1"/>
</dbReference>
<sequence>MQQYNLTVSQKLIWLDQLIATGSSKYNIGGYACLQGPLNEVLYHQAIRTVLASQEVYASQFLDTANGPSCYMGDVQGYYQDETMDFSASADPAAAAIDWMTKDFGTAFEIEHTFLFTFRLIKIDGSTHFWYAKIHHLISDGWSFRLLLNQAAAAYRELGKDTAYTMPSYRYSDYVLDDEAYYGSAESAKDRDFWLQEYRQVPAELVPRHPFSMEGDDGYTGSGSEVLYLSGATKEGLKKIADSNRVSLFHVFMSLFLIYFSRTRQQPNMAFGTPVLNRGKKIYKQTAGVFMNLLPIRFDLGGAGRFGEVLQVVKQKMLAVLKHQRYQYGNLVKDLRLPGNKPLYDVRVSYEDFDFADDFGGLKANAVAFSNHEETDKLAIYLRDYHGEGFDVRFVYRKDHFTQAMIRSVCESLQELVNALLVEGDLVVAEAALLGNPEKEELLSHAVGPVREQDTQCVWELWNRSKVLNRDRMAISCCNGSFTYGEIDRQVMDLLPRLQGKATGHGGKIALLLPRSQQMITGILASMGAGLCYIPLDIETPAHRIELILQDAGCSLVLTAAGVLEKKPGGQGVEVLEIEALLKEELPVKPVEQVAPAGNAPCYIIYTSGTSGTPKGVVIPHAAMADYVGTFGAYFQLTAADIFLQQSSISFDTSVEEIFPCLVSGGRLHVLENRRDLAGFVEAIEREGITVISTTPFVVKCLNEQPLPSSVRIVISGGDVLKRAYTDRLLQQGIAVYNTYGPTEATVCATYYRVNSDDTIIPIGKPIANKEVYILDDNLQPQPFGVEGDLFIAGMGLALGYVNSEILTREKFVAHFRTPGRKMYRTGDKGMVLPDGNILFKGRKDSQLNYRGYRIESAEVERAVLNLPGITECIVDIKELQDTPLLTAYIKMTDQSASSPGAWKQALRKVLPAYMVPDVWVVMEEWPLLLNGKVDRRGLPDIAPDMLRSSEESLSLPQTAVEEKMVAIWKEVLQQDIIGTNESFFDRGGHSLNIMQLVNQYALAFEVKLSIADLFRHTTIAAHALLVDGHTGVDNTVITLAETAADYPVSDGQRRLWLLSQLEGASRGYHLAGSIDLGHQYDSTFLELAIRKVIARHEILRTVFRRNEEGVLRQVILPYVDTLFTLVTDNVGTPPPGGTNSWQQLFVAAPFDLEKGLLFRAGVVKKQDGDYQFHYCMHHIISDGWSMELLKEEIFGYYQSYHKGIEPVAQALRIQYKDYAEWQQSELGTAGMQVHKQYWLQQLSGKLPVLDLSFGKKRPAVFTHRGYRIARVIPKGLTQGLHHLCRQQEGTLFMGLLAVLKALLFRYTGQEDIIVGVPVAGRLQAALENQIGCYINTLALRTQLEKTSTPESLIKNIRAVTLAAYEHQAFPFDRLVEELGVARNLSHAPVFDVMAVLHNQPGGAAAAIPQSVEADIEEGPVGVNFDLLLNFREGENGYQFWIDYNLDIFDQSSIISLTEHYQALLQRFVEHPAMPLQQLDLLPAGEKAVLLTQFNNTATDYRRDVTMVGVFEEMADRQPDSLAVQDDLQQLTYRQLDEQATRLARWITEQLRHDGSPIPVCMDRSADMVIVLLAILKTGAAYIPIDPAYPPERIGYLLEDSGANLLISHRRYVDLVPAVKGIDLIWYDEAISGINAMPATRLEKDIQPNDLAYIIYTSGSTGQPKGVMIEHTSVINLIEWHIRKYDVSPGSRSTVMAGVGFDANALEIWSGLLSGSCLFVIDNEMRLQSDQLDAFYCGHKITHAFVPPALIPALVASRGDGDMALQYILIGGDRLPFVDVSGLPYTLVNQYGPTECTVMVTDYPIARDNKKIPLIGKPIANTQLYILNGAMQLSPIGIAGEIYVGGAALARGYWHKEALTAERFVANPFAPGERLYRTGDMGRWLEDGNIEYLGRADEQVKVRGYRIEPGEVEYALAAIAGIDGALVVAVEAADGQKYLAGYVVSQELTDVRSIKELLGRQLPGYMVPTYIIVLDAWPLTANGKIDKRALPEPGVEGTLTEGYEGPANATEERVALIWQEVLHQATGIGVLDDFFMRGGHSLRMMQLLNHYYQWFGVKLTIAELFAHTTIRSQSALIAGKQVTGYSNIAQAPPAADYPLSDGQRRLWMLSQRQDQAFAYSMPGQLHLEGDRSIDHLQRAIHAVIARHEILRTVFRENEAGEVRQVVLLPEQSNFTLLYEDLTARTATVTAYIQNLSSLPFDLQQGPLLRATLLKTGDQQYILHYNMHHIISDGVSMEVLGREVLGYYEAFMKNDNLVLPGLRIQYKDYAHWQQQQLATESFKAHQSYWQQQLGGELPVLVLPADNARPPVFTHNGYCLATTIDAEVIEPFRRICQDAGATFFMGLVTVLKALFYRYSGQEDIIIGTPVAGREHPELENQIGFYLNTLALRTRFSGEDGFLTLLDKVKATTLAAYEHQAYPFDRLAEEVNRRQDTSRSALFDVMLTLQNQYTAGDTRSADILVQEGITEKGDTPVKFDLLLSCTEVKEGLVMNVRFNKDIYDTATIGRLIVHFTHFLKAVLAAPGLPISRHQYLSTEEIQQLTAGININESTYPRDKTMVDLFRLQVQQTPHAIAVAGDTEQLTYVELDQRSNQLARYLVQQGIGREDRVVISAKKTAGLIVGLLGIMKAGAVFVPVDPSFPADRNQYIFNDTGCKLILAEKELPGLAGIAADIRVADIHHDWATIGQEAATALDIDIHPEQLVYIIYTSGSTGRPKGVMIEHRSLVDHVYGIIPGARLAGCASFALPASLAADAYHSMLFAALTLGSTVHVLTDEVLHDGTALVNYFKEHKIDCLKIFPSLWLSYAREQMLVLPVKRLLFGGEGFSQKIMGLLKDQGYKGEVYNHYGPTETTIGVLLHPVDANRSYSKVPVGKPYSHTRVYVLDKALQPCPVGVTGELFAGGDGVARGYLNNSALTAEKFIEDPFLPGSRVYRTGDQVKWRSDGNIYYEGRIDDQVKVRGYRIELPEIEFALQQLPGIQSAAVVVHTDAAEEEKVLVGYYTSAEGKAPADIRTQLGNLLPDYMIPGRLIRLEKIPLTANGKTDRKQLPLTAATEPVSEKVFKAPENELEALLLEICSKILKKEIAGGMDGSFFESGGDSIKAILLASRLKQKGFTVTIGDILRYPVLRELVLQIHKTGSHVVKDTREETTTDGEVPLTPVQARFFDQSFTNKQHYNQSVLLYRKGGIDEALLRQCLQEIVNRHDALRMVYRLTNDEWKGYSRGTVEHGYHLAIHHLEQEGNNEEKLKQIAERLQASIDLEKGPLLKAALFHRQDGDRLLLVIHHLATDGVSWRILLEDISTIYTQLSKGEGLPPAGDGSSYRQWALQQAAYANSEEVEQELPYWLATQEAAPQRLPTDHSGGANREKDAGQVGFELDEVQTGQLLSTIHHAYNTRVNDVLLTALSISVKKTFDRSAILINLEGHGRDGYLSGIEVHRTVGWFTNIYPVVTDISDCDTDIDSLIAIKETIRKVPGNGGGYGFLRYRQGKGVSPLVQMPEPSILFNYLGDFGTGAATVSGEAAFDFSTGYTGKEVDAAHERKELLTVTGIVIGGKLSITIRYSPDSYEEATMRRLLHQYETSLKSLVTTLHAVKKSFVTPADLIYQGLTRKELQQLNEDGPVENIYGLSPLQEGIYYHWLAQQDAGAYIEQLAYRLNGKLDIGVLQKSYGYLVNRHAVLRTSFHHEYGAGTLQVVRKEVAVDFRHKVLPATADRDLWLMRYKEEDRREGFAVDSQSQMRLTVLDLGQEQYEFIWTSHHILMDGWCRGILIKELYTIYKSFLNGETPSLTRVTPYANYIQFIARLQDTVSKNYWAHYLAGYTTTATVPFKATHQGPVNYVARHQSLYFNAEQVVGIRRLCRGCGVTESVFVQAVWAFLLSRYNNSKDVVFGLVVSGRPAELDGVENMIGLFINTLPVRVQLEAGMTMKELLQKIQADAIAGVPHHYLRLSELQTISGLGNQLFDHILTYENYPVEQLIGNKGPDLDGLEGLSLLGAEVRDQTNYDLTVMAVPEGEGMYIKLGYNGALFTDEAILRIKTHLEQAVNFIIRHEETSLSAIEYLPMRERQLQVERFNTAVAGSLAGKTIIDLFYEQVDAMPDDIAVVCGGSVLSYQALDALSNQWAHYLVGKGIKPGTLVPLCTRRSTGFLVAILGIIKAGAAYVPIDPSYPAERIGHVLNDLAAPFAIVHEDYTSLFTISDSATFLCTENNNAEVLACAESRMEYRPQANDLAYVIYTSGSTGRPKGVMIEHGGVVNLSRGQAVELGITRGSVVLQFASPAFDASCYELFNTLLNGGKLVVATAEEIHSPALLADMVRKEAVEVAVLPPSLLPAIREGIGSLKTLVSAGEPLNRELARSIQSLGIHLINAYGPTENTVCATLSHDPVLADGKVTIGKPIRQVTIHILDYEGGLLPVGIAGEICIGGAQVARGYFNRADLTARQFIKDRFSEKENARLYRTGDIGRWLEDGNIEYLGRADEQVKVRGYRIEPGEVEYALAAIAGIDGALVVAVEGADGQKYLAGYVVSQTLTDVRSIKELLGRQLPGYMVPTYIIVLDAWPLTANGKIDKRALPEPGVEGTLTEEYEGPANATEERVALIWQEVLHQATGIGVLDDFFMRGGHSLRMMQLLNHYYQWFGVKLTIAELFAHTTIRSQSALIAGKQVTGYSNIAQAPPAADYPLSDGQRRLWVLSQIEQASQAYHLSGQLLVQGDQVNDHLQRAIHAVIARHEILRTVFRENEAGELRQVVLPIEEAVVTLHFFDAREMPAAAQEIYVQQEAARPFRLSEGPLLRAGSMQVGEGQYLFHFTMHHIIGDGWSMNVLAKEVFDLFTAYQQGVEQALLPLRIQYKDYAVWQQSQAQTDFAAHRAYWLRQLGGVLPVLSLPVRNARPPVFTYRGHSYSTIIGPALTHALKNYCRQHQATLYMGLLAGMKMLLYRYTGQEDIIVGSPVSGREHIELEGQLGFYLNALALRSSIKGQDDFSSLLGQVQQTVLAAYEHQSYPFDRIIHEMDLKRDTSRSALFDVWLDLHADVTADKNDTHRDEQSSYDIIDQGSRPAKFDITFIVEDRGDDLQLNVEFNVDIYGHEMIKGFIGHYISLLTAALNDPYKPVNQLDYLSTAELVRLTDQFSGGPSAYAADQTIIGLFEARAREHPDTVAVSFDGESLTYGELAARSNQFAHYLLRKKAGAGTFVAVCMDRSIDMMVGILGILKAGAVFVPVDPAYPIERIRYILKDVQAGLLVTHTDHKEQLEEVTGITKFYTDRDWIAIEIEPATPVPATVSANDLAYIIYTSGSTGEPKGVMVQHDNLGNYLYWVRETYLGNAPGNFGLYSSLSFDLTITSLFGALISGGRLHIFPQKAETSEVLSDYLKGKHALDIIKLTPAHISLIEALNLSATSIRTVITGGEALLDRHVAILRRLNKDIVIYNEYGPTEVTVGCIVAKTGHVGERITIGKPITNTSVYILDECRQPVPVGVTGELYLAGSQLARGYWNKEVITAEKFIDHQIGQSTRLYKSGDLGRWLPDGAIEYLGRIDDQIKIRGYRIEAGEVENALLQWAGVEGAKVVVYEPVPGNKELVAYLTGNKDLSVEDIKVHLRRYLPGYMIPAQLVLIEQFPLNKNGKIDMGKLPGVLPVAAVKYTAPVTDTEVRLIEIIASVLGRNATDIGTEDNFFDLGANSLLLVKMAGLINERLQQNLKVVTLFEYANVKELARHGFTEPVYVSPFAQVEEEAGQQLDDALTLFEE</sequence>
<gene>
    <name evidence="6" type="ORF">D3H65_11505</name>
</gene>
<dbReference type="GO" id="GO:0003824">
    <property type="term" value="F:catalytic activity"/>
    <property type="evidence" value="ECO:0007669"/>
    <property type="project" value="InterPro"/>
</dbReference>
<dbReference type="Gene3D" id="1.10.1200.10">
    <property type="entry name" value="ACP-like"/>
    <property type="match status" value="5"/>
</dbReference>
<dbReference type="NCBIfam" id="TIGR01733">
    <property type="entry name" value="AA-adenyl-dom"/>
    <property type="match status" value="5"/>
</dbReference>
<dbReference type="FunFam" id="2.30.38.10:FF:000001">
    <property type="entry name" value="Non-ribosomal peptide synthetase PvdI"/>
    <property type="match status" value="2"/>
</dbReference>
<dbReference type="SMART" id="SM00823">
    <property type="entry name" value="PKS_PP"/>
    <property type="match status" value="3"/>
</dbReference>
<feature type="domain" description="Carrier" evidence="5">
    <location>
        <begin position="5635"/>
        <end position="5712"/>
    </location>
</feature>
<feature type="domain" description="Carrier" evidence="5">
    <location>
        <begin position="956"/>
        <end position="1031"/>
    </location>
</feature>